<reference evidence="8" key="1">
    <citation type="journal article" date="2013" name="Genome Announc.">
        <title>Draft genome sequence of Pseudozyma brasiliensis sp. nov. strain GHG001, a high producer of endo-1,4-xylanase isolated from an insect pest of sugarcane.</title>
        <authorList>
            <person name="Oliveira J.V.D.C."/>
            <person name="dos Santos R.A.C."/>
            <person name="Borges T.A."/>
            <person name="Riano-Pachon D.M."/>
            <person name="Goldman G.H."/>
        </authorList>
    </citation>
    <scope>NUCLEOTIDE SEQUENCE [LARGE SCALE GENOMIC DNA]</scope>
    <source>
        <strain evidence="8">GHG001</strain>
    </source>
</reference>
<evidence type="ECO:0000256" key="2">
    <source>
        <dbReference type="ARBA" id="ARBA00023136"/>
    </source>
</evidence>
<feature type="region of interest" description="Disordered" evidence="5">
    <location>
        <begin position="341"/>
        <end position="373"/>
    </location>
</feature>
<dbReference type="OrthoDB" id="5325112at2759"/>
<dbReference type="HOGENOM" id="CLU_004190_2_0_1"/>
<feature type="region of interest" description="Disordered" evidence="5">
    <location>
        <begin position="42"/>
        <end position="98"/>
    </location>
</feature>
<proteinExistence type="inferred from homology"/>
<comment type="similarity">
    <text evidence="3">Belongs to the VAM6/VPS39 family.</text>
</comment>
<feature type="compositionally biased region" description="Polar residues" evidence="5">
    <location>
        <begin position="1168"/>
        <end position="1187"/>
    </location>
</feature>
<dbReference type="Pfam" id="PF10366">
    <property type="entry name" value="Vps39_1"/>
    <property type="match status" value="1"/>
</dbReference>
<dbReference type="STRING" id="1365824.V5EQJ6"/>
<dbReference type="PANTHER" id="PTHR12894:SF49">
    <property type="entry name" value="VAM6_VPS39-LIKE PROTEIN"/>
    <property type="match status" value="1"/>
</dbReference>
<dbReference type="GO" id="GO:0012505">
    <property type="term" value="C:endomembrane system"/>
    <property type="evidence" value="ECO:0007669"/>
    <property type="project" value="UniProtKB-SubCell"/>
</dbReference>
<dbReference type="GeneID" id="27421588"/>
<dbReference type="RefSeq" id="XP_016290197.1">
    <property type="nucleotide sequence ID" value="XM_016438887.1"/>
</dbReference>
<dbReference type="eggNOG" id="KOG2063">
    <property type="taxonomic scope" value="Eukaryota"/>
</dbReference>
<evidence type="ECO:0000256" key="3">
    <source>
        <dbReference type="ARBA" id="ARBA00038201"/>
    </source>
</evidence>
<feature type="compositionally biased region" description="Low complexity" evidence="5">
    <location>
        <begin position="88"/>
        <end position="98"/>
    </location>
</feature>
<feature type="region of interest" description="Disordered" evidence="5">
    <location>
        <begin position="735"/>
        <end position="815"/>
    </location>
</feature>
<keyword evidence="2" id="KW-0472">Membrane</keyword>
<dbReference type="GO" id="GO:0006914">
    <property type="term" value="P:autophagy"/>
    <property type="evidence" value="ECO:0007669"/>
    <property type="project" value="TreeGrafter"/>
</dbReference>
<feature type="region of interest" description="Disordered" evidence="5">
    <location>
        <begin position="695"/>
        <end position="718"/>
    </location>
</feature>
<feature type="compositionally biased region" description="Low complexity" evidence="5">
    <location>
        <begin position="46"/>
        <end position="60"/>
    </location>
</feature>
<feature type="repeat" description="CHCR" evidence="4">
    <location>
        <begin position="1000"/>
        <end position="1190"/>
    </location>
</feature>
<feature type="region of interest" description="Disordered" evidence="5">
    <location>
        <begin position="191"/>
        <end position="214"/>
    </location>
</feature>
<name>V5EQJ6_KALBG</name>
<dbReference type="GO" id="GO:0006886">
    <property type="term" value="P:intracellular protein transport"/>
    <property type="evidence" value="ECO:0007669"/>
    <property type="project" value="UniProtKB-UniRule"/>
</dbReference>
<dbReference type="InterPro" id="IPR000547">
    <property type="entry name" value="Clathrin_H-chain/VPS_repeat"/>
</dbReference>
<dbReference type="PROSITE" id="PS50219">
    <property type="entry name" value="CNH"/>
    <property type="match status" value="1"/>
</dbReference>
<dbReference type="Proteomes" id="UP000019377">
    <property type="component" value="Unassembled WGS sequence"/>
</dbReference>
<feature type="compositionally biased region" description="Low complexity" evidence="5">
    <location>
        <begin position="542"/>
        <end position="558"/>
    </location>
</feature>
<dbReference type="PROSITE" id="PS50236">
    <property type="entry name" value="CHCR"/>
    <property type="match status" value="1"/>
</dbReference>
<sequence length="1344" mass="145870">MHTAFDSSPLLTGIKGKPEAIVAHGAKLYVGSSTGALNVFRTDQKPATQQAEASSSTSPSKRPLSLHGSPTKPASILSSRASTRDLKSSPPASSPVKSVAQFSKRSIDQLGIVKEANLLVSLSDGFVSLHDLSTLELRSQLLQTKGATTFGIDTSIQKRVAPQIPDYGPGPLGARASKKLNPTASLSSRAFRPGAIGDAGGGATGTGTVSRNRSSVFDVPSKDWQAASMRGMDAVARYREEERRKAMEGARFGGASADTDGQDGVMTLVTVLAVGVKRKLLVFRWVDGEFWDTREVALHHTPRSLAFVAPTRLFMGYNVTEYGTISIPLAAESTVSYTHPTSGYGGTSNNSSGQLRRETHVHPPANSTSGPLVDLTSSSLSSWHVEDFDLSMNNGASSEDTHASAGGAHASTSISIAGGAGAGGFGAALGGLGGLGGYMGLSSKGKMSVLHVDGGEVLFVRDASGIFLGADGRPTRREGVEWSASPLEVAFAKPYVFSVLPSGSVPSLKNSSLPNANNPILQIRSVGTLFAVQTLCFPPASPAVSSSRVPSSSSTSPPQVRLLTPSSGNKPPIFVVVTPTDRTTLEREGSTIWQLEMQGWSRQIDELVEKGEFEEALGLLDSVDNVILEDKDERRAHVQGLFAVSLFADERFDEAVEMFMELDTNPAKVIALYPPNVAGELSRNKEEWFPIFGGKTPAKLKSPSSDAGDGSPTPSHATLTTATARSRLGAFLPARRPQSIVGEPAGTSSLSSSPSHANMTKPKPTRTATGATNLTAHEADSRAETGSIRSVKTAREAPEMKATGSGASRDSRAAAEASSRKALDALGKFLADRRRIFKPILESSPHHESKDHMAMSQIKRDTNWLLSLPNKPFGEMDKDELIAVAQTVDTALFKTFLLTKPALIGPLCRIENWCEVEQVEELLKERKKYSELIALYGGKEMHSKALGLLKQFAEDEDDVEEKMRPTVQYLQNLGAEFIDVILESSHWLLEVDSELGMEVFTADTGKVGSWPRLEIVDDLNRFDKGLCAVYLEFIIEHAGEADPELHDKLIKLYLRRAAELRERLQSGEAAQRQDGEKKVGGQSERDQLMQKLLKFLRSSTQYRPEQILVRLPADDDDRDMLEARALLLGRMGQHEGALSIYVRKLQDLKRAEEYCCDVWQFRAATKPTPATSQSQQAGKRSNHQQSLLVDHEQKQLADQEVFLTLLRIYLDTTSKASLQLDAALGLIERHAARIDLRSALDLLPASVPVSQIADFVNVNLRDLTRRQHEAKIIREVRTNRNWQVEETLCKLQSRRVKVGESRTCPKCHKRLGNSVLAVNPVSGAVMHYFCSIHAEQKGQQRRPS</sequence>
<evidence type="ECO:0000256" key="4">
    <source>
        <dbReference type="PROSITE-ProRule" id="PRU01006"/>
    </source>
</evidence>
<accession>V5EQJ6</accession>
<gene>
    <name evidence="7" type="ORF">PSEUBRA_SCAF6g00757</name>
</gene>
<keyword evidence="8" id="KW-1185">Reference proteome</keyword>
<organism evidence="7 8">
    <name type="scientific">Kalmanozyma brasiliensis (strain GHG001)</name>
    <name type="common">Yeast</name>
    <name type="synonym">Pseudozyma brasiliensis</name>
    <dbReference type="NCBI Taxonomy" id="1365824"/>
    <lineage>
        <taxon>Eukaryota</taxon>
        <taxon>Fungi</taxon>
        <taxon>Dikarya</taxon>
        <taxon>Basidiomycota</taxon>
        <taxon>Ustilaginomycotina</taxon>
        <taxon>Ustilaginomycetes</taxon>
        <taxon>Ustilaginales</taxon>
        <taxon>Ustilaginaceae</taxon>
        <taxon>Kalmanozyma</taxon>
    </lineage>
</organism>
<evidence type="ECO:0000313" key="7">
    <source>
        <dbReference type="EMBL" id="EST05208.1"/>
    </source>
</evidence>
<dbReference type="GO" id="GO:0000329">
    <property type="term" value="C:fungal-type vacuole membrane"/>
    <property type="evidence" value="ECO:0007669"/>
    <property type="project" value="TreeGrafter"/>
</dbReference>
<comment type="subcellular location">
    <subcellularLocation>
        <location evidence="1">Endomembrane system</location>
        <topology evidence="1">Peripheral membrane protein</topology>
    </subcellularLocation>
</comment>
<dbReference type="Pfam" id="PF10367">
    <property type="entry name" value="zf-Vps39_C"/>
    <property type="match status" value="1"/>
</dbReference>
<dbReference type="EMBL" id="KI545892">
    <property type="protein sequence ID" value="EST05208.1"/>
    <property type="molecule type" value="Genomic_DNA"/>
</dbReference>
<feature type="region of interest" description="Disordered" evidence="5">
    <location>
        <begin position="542"/>
        <end position="567"/>
    </location>
</feature>
<dbReference type="InterPro" id="IPR032914">
    <property type="entry name" value="Vam6/VPS39/TRAP1"/>
</dbReference>
<evidence type="ECO:0000313" key="8">
    <source>
        <dbReference type="Proteomes" id="UP000019377"/>
    </source>
</evidence>
<evidence type="ECO:0000256" key="1">
    <source>
        <dbReference type="ARBA" id="ARBA00004184"/>
    </source>
</evidence>
<dbReference type="PANTHER" id="PTHR12894">
    <property type="entry name" value="CNH DOMAIN CONTAINING"/>
    <property type="match status" value="1"/>
</dbReference>
<protein>
    <recommendedName>
        <fullName evidence="6">CNH domain-containing protein</fullName>
    </recommendedName>
</protein>
<feature type="domain" description="CNH" evidence="6">
    <location>
        <begin position="15"/>
        <end position="550"/>
    </location>
</feature>
<feature type="compositionally biased region" description="Polar residues" evidence="5">
    <location>
        <begin position="766"/>
        <end position="775"/>
    </location>
</feature>
<dbReference type="GO" id="GO:0034058">
    <property type="term" value="P:endosomal vesicle fusion"/>
    <property type="evidence" value="ECO:0007669"/>
    <property type="project" value="TreeGrafter"/>
</dbReference>
<dbReference type="OMA" id="CEVEQVE"/>
<feature type="region of interest" description="Disordered" evidence="5">
    <location>
        <begin position="1167"/>
        <end position="1187"/>
    </location>
</feature>
<dbReference type="InterPro" id="IPR019452">
    <property type="entry name" value="VPS39/TGF_beta_rcpt-assoc_1"/>
</dbReference>
<feature type="region of interest" description="Disordered" evidence="5">
    <location>
        <begin position="1065"/>
        <end position="1084"/>
    </location>
</feature>
<dbReference type="InterPro" id="IPR001180">
    <property type="entry name" value="CNH_dom"/>
</dbReference>
<evidence type="ECO:0000256" key="5">
    <source>
        <dbReference type="SAM" id="MobiDB-lite"/>
    </source>
</evidence>
<evidence type="ECO:0000259" key="6">
    <source>
        <dbReference type="PROSITE" id="PS50219"/>
    </source>
</evidence>
<dbReference type="InterPro" id="IPR019453">
    <property type="entry name" value="VPS39/TGFA1_Znf"/>
</dbReference>